<accession>A0ABW1X7S0</accession>
<reference evidence="4" key="1">
    <citation type="journal article" date="2019" name="Int. J. Syst. Evol. Microbiol.">
        <title>The Global Catalogue of Microorganisms (GCM) 10K type strain sequencing project: providing services to taxonomists for standard genome sequencing and annotation.</title>
        <authorList>
            <consortium name="The Broad Institute Genomics Platform"/>
            <consortium name="The Broad Institute Genome Sequencing Center for Infectious Disease"/>
            <person name="Wu L."/>
            <person name="Ma J."/>
        </authorList>
    </citation>
    <scope>NUCLEOTIDE SEQUENCE [LARGE SCALE GENOMIC DNA]</scope>
    <source>
        <strain evidence="4">CCUG 47105</strain>
    </source>
</reference>
<keyword evidence="2" id="KW-1133">Transmembrane helix</keyword>
<dbReference type="RefSeq" id="WP_204809308.1">
    <property type="nucleotide sequence ID" value="NZ_BAAAIY010000003.1"/>
</dbReference>
<evidence type="ECO:0000313" key="4">
    <source>
        <dbReference type="Proteomes" id="UP001596305"/>
    </source>
</evidence>
<dbReference type="Proteomes" id="UP001596305">
    <property type="component" value="Unassembled WGS sequence"/>
</dbReference>
<sequence length="67" mass="6882">MTAPQPRRRTARHRATPSPVGGIIALILIVALAAIASALVKVDPHNLDQSAPSSRFSAEAGLTGGAR</sequence>
<proteinExistence type="predicted"/>
<feature type="compositionally biased region" description="Polar residues" evidence="1">
    <location>
        <begin position="47"/>
        <end position="56"/>
    </location>
</feature>
<keyword evidence="4" id="KW-1185">Reference proteome</keyword>
<name>A0ABW1X7S0_9CELL</name>
<feature type="transmembrane region" description="Helical" evidence="2">
    <location>
        <begin position="20"/>
        <end position="40"/>
    </location>
</feature>
<protein>
    <submittedName>
        <fullName evidence="3">Uncharacterized protein</fullName>
    </submittedName>
</protein>
<evidence type="ECO:0000313" key="3">
    <source>
        <dbReference type="EMBL" id="MFC6424683.1"/>
    </source>
</evidence>
<keyword evidence="2" id="KW-0812">Transmembrane</keyword>
<comment type="caution">
    <text evidence="3">The sequence shown here is derived from an EMBL/GenBank/DDBJ whole genome shotgun (WGS) entry which is preliminary data.</text>
</comment>
<organism evidence="3 4">
    <name type="scientific">Oerskovia paurometabola</name>
    <dbReference type="NCBI Taxonomy" id="162170"/>
    <lineage>
        <taxon>Bacteria</taxon>
        <taxon>Bacillati</taxon>
        <taxon>Actinomycetota</taxon>
        <taxon>Actinomycetes</taxon>
        <taxon>Micrococcales</taxon>
        <taxon>Cellulomonadaceae</taxon>
        <taxon>Oerskovia</taxon>
    </lineage>
</organism>
<evidence type="ECO:0000256" key="2">
    <source>
        <dbReference type="SAM" id="Phobius"/>
    </source>
</evidence>
<keyword evidence="2" id="KW-0472">Membrane</keyword>
<dbReference type="EMBL" id="JBHSTM010000004">
    <property type="protein sequence ID" value="MFC6424683.1"/>
    <property type="molecule type" value="Genomic_DNA"/>
</dbReference>
<evidence type="ECO:0000256" key="1">
    <source>
        <dbReference type="SAM" id="MobiDB-lite"/>
    </source>
</evidence>
<feature type="region of interest" description="Disordered" evidence="1">
    <location>
        <begin position="46"/>
        <end position="67"/>
    </location>
</feature>
<gene>
    <name evidence="3" type="ORF">ACFP71_07595</name>
</gene>